<dbReference type="InParanoid" id="A0A2T3AED2"/>
<evidence type="ECO:0000256" key="8">
    <source>
        <dbReference type="SAM" id="SignalP"/>
    </source>
</evidence>
<organism evidence="9 10">
    <name type="scientific">Coniella lustricola</name>
    <dbReference type="NCBI Taxonomy" id="2025994"/>
    <lineage>
        <taxon>Eukaryota</taxon>
        <taxon>Fungi</taxon>
        <taxon>Dikarya</taxon>
        <taxon>Ascomycota</taxon>
        <taxon>Pezizomycotina</taxon>
        <taxon>Sordariomycetes</taxon>
        <taxon>Sordariomycetidae</taxon>
        <taxon>Diaporthales</taxon>
        <taxon>Schizoparmaceae</taxon>
        <taxon>Coniella</taxon>
    </lineage>
</organism>
<reference evidence="9 10" key="1">
    <citation type="journal article" date="2018" name="Mycol. Prog.">
        <title>Coniella lustricola, a new species from submerged detritus.</title>
        <authorList>
            <person name="Raudabaugh D.B."/>
            <person name="Iturriaga T."/>
            <person name="Carver A."/>
            <person name="Mondo S."/>
            <person name="Pangilinan J."/>
            <person name="Lipzen A."/>
            <person name="He G."/>
            <person name="Amirebrahimi M."/>
            <person name="Grigoriev I.V."/>
            <person name="Miller A.N."/>
        </authorList>
    </citation>
    <scope>NUCLEOTIDE SEQUENCE [LARGE SCALE GENOMIC DNA]</scope>
    <source>
        <strain evidence="9 10">B22-T-1</strain>
    </source>
</reference>
<keyword evidence="2" id="KW-0328">Glycosyltransferase</keyword>
<dbReference type="InterPro" id="IPR029044">
    <property type="entry name" value="Nucleotide-diphossugar_trans"/>
</dbReference>
<keyword evidence="6" id="KW-0472">Membrane</keyword>
<keyword evidence="7" id="KW-0325">Glycoprotein</keyword>
<evidence type="ECO:0000313" key="10">
    <source>
        <dbReference type="Proteomes" id="UP000241462"/>
    </source>
</evidence>
<dbReference type="InterPro" id="IPR052427">
    <property type="entry name" value="Glycosyltrans_GT2/GT47"/>
</dbReference>
<feature type="chain" id="PRO_5015444794" evidence="8">
    <location>
        <begin position="31"/>
        <end position="429"/>
    </location>
</feature>
<dbReference type="OrthoDB" id="2849215at2759"/>
<sequence length="429" mass="49301">MTFLFVFLFRYTRFVVHFITGVFLYRPAVSEKPLFTHRDVAVVIPTVAPHTEEFLRCCETVLQNHPQALLISTVGPGLQSEAVEVIRAQGFEARYPNTRFEVLSGAQANKRRQVMLATDRLDAANTPITICVDDHVYWSPNFLASLLPAFDDPKVALVGTNKKVVRSTSGGLWASFTNFIACLYLCRHNFQIRSEPYLDGGVFVISGRTAAYRTEIFHAPSFRQAYTNEMFLFGRLGPLNPDDDNAITRWVLKNGWKIRVQYTDECRIVTPLGEPHKFYGQVLRWTRTTFRSNCTSLRTPHTWVHFPWSVYAVYFSGMINFALFWDPLLVWTLMRTTLYTTALSSDSDGLSKSQLITFMIVWILASKLVKIAPHFVEHPFDIFWLPAYYGWAYWHSFVKLWCALTFFDHGWTGRNLAQVEEQSGAHDAN</sequence>
<gene>
    <name evidence="9" type="ORF">BD289DRAFT_363986</name>
</gene>
<keyword evidence="4" id="KW-0812">Transmembrane</keyword>
<proteinExistence type="predicted"/>
<comment type="subcellular location">
    <subcellularLocation>
        <location evidence="1">Membrane</location>
    </subcellularLocation>
</comment>
<keyword evidence="3 9" id="KW-0808">Transferase</keyword>
<dbReference type="PANTHER" id="PTHR47844">
    <property type="entry name" value="SYNTHASE CPS1, PUTATIVE (AFU_ORTHOLOGUE AFUA_7G02500)-RELATED"/>
    <property type="match status" value="1"/>
</dbReference>
<dbReference type="Pfam" id="PF13641">
    <property type="entry name" value="Glyco_tranf_2_3"/>
    <property type="match status" value="1"/>
</dbReference>
<keyword evidence="5" id="KW-1133">Transmembrane helix</keyword>
<evidence type="ECO:0000256" key="2">
    <source>
        <dbReference type="ARBA" id="ARBA00022676"/>
    </source>
</evidence>
<dbReference type="GO" id="GO:0016020">
    <property type="term" value="C:membrane"/>
    <property type="evidence" value="ECO:0007669"/>
    <property type="project" value="UniProtKB-SubCell"/>
</dbReference>
<dbReference type="Proteomes" id="UP000241462">
    <property type="component" value="Unassembled WGS sequence"/>
</dbReference>
<keyword evidence="10" id="KW-1185">Reference proteome</keyword>
<evidence type="ECO:0000313" key="9">
    <source>
        <dbReference type="EMBL" id="PSR94011.1"/>
    </source>
</evidence>
<evidence type="ECO:0000256" key="5">
    <source>
        <dbReference type="ARBA" id="ARBA00022989"/>
    </source>
</evidence>
<dbReference type="GO" id="GO:0016757">
    <property type="term" value="F:glycosyltransferase activity"/>
    <property type="evidence" value="ECO:0007669"/>
    <property type="project" value="UniProtKB-KW"/>
</dbReference>
<evidence type="ECO:0000256" key="4">
    <source>
        <dbReference type="ARBA" id="ARBA00022692"/>
    </source>
</evidence>
<evidence type="ECO:0000256" key="1">
    <source>
        <dbReference type="ARBA" id="ARBA00004370"/>
    </source>
</evidence>
<evidence type="ECO:0000256" key="3">
    <source>
        <dbReference type="ARBA" id="ARBA00022679"/>
    </source>
</evidence>
<dbReference type="SUPFAM" id="SSF53448">
    <property type="entry name" value="Nucleotide-diphospho-sugar transferases"/>
    <property type="match status" value="1"/>
</dbReference>
<dbReference type="AlphaFoldDB" id="A0A2T3AED2"/>
<evidence type="ECO:0000256" key="6">
    <source>
        <dbReference type="ARBA" id="ARBA00023136"/>
    </source>
</evidence>
<dbReference type="STRING" id="2025994.A0A2T3AED2"/>
<evidence type="ECO:0000256" key="7">
    <source>
        <dbReference type="ARBA" id="ARBA00023180"/>
    </source>
</evidence>
<name>A0A2T3AED2_9PEZI</name>
<dbReference type="PANTHER" id="PTHR47844:SF1">
    <property type="entry name" value="EXOSTOSIN-LIKE 2"/>
    <property type="match status" value="1"/>
</dbReference>
<accession>A0A2T3AED2</accession>
<dbReference type="Gene3D" id="3.90.550.10">
    <property type="entry name" value="Spore Coat Polysaccharide Biosynthesis Protein SpsA, Chain A"/>
    <property type="match status" value="1"/>
</dbReference>
<keyword evidence="8" id="KW-0732">Signal</keyword>
<protein>
    <submittedName>
        <fullName evidence="9">Nucleotide-diphospho-sugar transferase</fullName>
    </submittedName>
</protein>
<dbReference type="EMBL" id="KZ678402">
    <property type="protein sequence ID" value="PSR94011.1"/>
    <property type="molecule type" value="Genomic_DNA"/>
</dbReference>
<feature type="signal peptide" evidence="8">
    <location>
        <begin position="1"/>
        <end position="30"/>
    </location>
</feature>